<feature type="binding site" evidence="20">
    <location>
        <position position="353"/>
    </location>
    <ligand>
        <name>UDP-alpha-D-glucose</name>
        <dbReference type="ChEBI" id="CHEBI:58885"/>
    </ligand>
</feature>
<feature type="binding site" evidence="20">
    <location>
        <position position="524"/>
    </location>
    <ligand>
        <name>UDP-alpha-D-glucose</name>
        <dbReference type="ChEBI" id="CHEBI:58885"/>
    </ligand>
</feature>
<dbReference type="GO" id="GO:0016760">
    <property type="term" value="F:cellulose synthase (UDP-forming) activity"/>
    <property type="evidence" value="ECO:0007669"/>
    <property type="project" value="UniProtKB-EC"/>
</dbReference>
<evidence type="ECO:0000259" key="24">
    <source>
        <dbReference type="PROSITE" id="PS50089"/>
    </source>
</evidence>
<evidence type="ECO:0000256" key="9">
    <source>
        <dbReference type="ARBA" id="ARBA00022723"/>
    </source>
</evidence>
<feature type="transmembrane region" description="Helical" evidence="23">
    <location>
        <begin position="937"/>
        <end position="958"/>
    </location>
</feature>
<dbReference type="EC" id="2.4.1.12" evidence="23"/>
<feature type="binding site" evidence="20">
    <location>
        <position position="383"/>
    </location>
    <ligand>
        <name>UDP-alpha-D-glucose</name>
        <dbReference type="ChEBI" id="CHEBI:58885"/>
    </ligand>
</feature>
<feature type="transmembrane region" description="Helical" evidence="23">
    <location>
        <begin position="978"/>
        <end position="996"/>
    </location>
</feature>
<evidence type="ECO:0000313" key="28">
    <source>
        <dbReference type="Proteomes" id="UP000639772"/>
    </source>
</evidence>
<evidence type="ECO:0000256" key="14">
    <source>
        <dbReference type="ARBA" id="ARBA00023054"/>
    </source>
</evidence>
<dbReference type="InterPro" id="IPR027934">
    <property type="entry name" value="CES_Znf_RING"/>
</dbReference>
<evidence type="ECO:0000313" key="26">
    <source>
        <dbReference type="EMBL" id="KAG0468407.1"/>
    </source>
</evidence>
<keyword evidence="12 23" id="KW-0135">Cellulose biosynthesis</keyword>
<dbReference type="SUPFAM" id="SSF57850">
    <property type="entry name" value="RING/U-box"/>
    <property type="match status" value="1"/>
</dbReference>
<evidence type="ECO:0000256" key="1">
    <source>
        <dbReference type="ARBA" id="ARBA00001936"/>
    </source>
</evidence>
<dbReference type="FunFam" id="3.30.40.10:FF:000031">
    <property type="entry name" value="Cellulose synthase"/>
    <property type="match status" value="1"/>
</dbReference>
<evidence type="ECO:0000256" key="20">
    <source>
        <dbReference type="PIRSR" id="PIRSR605150-2"/>
    </source>
</evidence>
<evidence type="ECO:0000256" key="10">
    <source>
        <dbReference type="ARBA" id="ARBA00022771"/>
    </source>
</evidence>
<comment type="similarity">
    <text evidence="4 23">Belongs to the glycosyltransferase 2 family. Plant cellulose synthase subfamily.</text>
</comment>
<dbReference type="PROSITE" id="PS50089">
    <property type="entry name" value="ZF_RING_2"/>
    <property type="match status" value="1"/>
</dbReference>
<evidence type="ECO:0000256" key="3">
    <source>
        <dbReference type="ARBA" id="ARBA00004768"/>
    </source>
</evidence>
<keyword evidence="11 23" id="KW-0862">Zinc</keyword>
<organism evidence="26 28">
    <name type="scientific">Vanilla planifolia</name>
    <name type="common">Vanilla</name>
    <dbReference type="NCBI Taxonomy" id="51239"/>
    <lineage>
        <taxon>Eukaryota</taxon>
        <taxon>Viridiplantae</taxon>
        <taxon>Streptophyta</taxon>
        <taxon>Embryophyta</taxon>
        <taxon>Tracheophyta</taxon>
        <taxon>Spermatophyta</taxon>
        <taxon>Magnoliopsida</taxon>
        <taxon>Liliopsida</taxon>
        <taxon>Asparagales</taxon>
        <taxon>Orchidaceae</taxon>
        <taxon>Vanilloideae</taxon>
        <taxon>Vanilleae</taxon>
        <taxon>Vanilla</taxon>
    </lineage>
</organism>
<keyword evidence="5 23" id="KW-1003">Cell membrane</keyword>
<keyword evidence="7 23" id="KW-0808">Transferase</keyword>
<feature type="transmembrane region" description="Helical" evidence="23">
    <location>
        <begin position="259"/>
        <end position="277"/>
    </location>
</feature>
<dbReference type="Pfam" id="PF03552">
    <property type="entry name" value="Cellulose_synt"/>
    <property type="match status" value="1"/>
</dbReference>
<keyword evidence="14" id="KW-0175">Coiled coil</keyword>
<feature type="transmembrane region" description="Helical" evidence="23">
    <location>
        <begin position="896"/>
        <end position="916"/>
    </location>
</feature>
<evidence type="ECO:0000256" key="2">
    <source>
        <dbReference type="ARBA" id="ARBA00004651"/>
    </source>
</evidence>
<evidence type="ECO:0000256" key="22">
    <source>
        <dbReference type="PROSITE-ProRule" id="PRU00175"/>
    </source>
</evidence>
<evidence type="ECO:0000256" key="4">
    <source>
        <dbReference type="ARBA" id="ARBA00007548"/>
    </source>
</evidence>
<evidence type="ECO:0000256" key="11">
    <source>
        <dbReference type="ARBA" id="ARBA00022833"/>
    </source>
</evidence>
<comment type="cofactor">
    <cofactor evidence="1">
        <name>Mn(2+)</name>
        <dbReference type="ChEBI" id="CHEBI:29035"/>
    </cofactor>
</comment>
<feature type="transmembrane region" description="Helical" evidence="23">
    <location>
        <begin position="1008"/>
        <end position="1028"/>
    </location>
</feature>
<dbReference type="InterPro" id="IPR001841">
    <property type="entry name" value="Znf_RING"/>
</dbReference>
<evidence type="ECO:0000256" key="18">
    <source>
        <dbReference type="ARBA" id="ARBA00048682"/>
    </source>
</evidence>
<keyword evidence="17 23" id="KW-0961">Cell wall biogenesis/degradation</keyword>
<reference evidence="27 28" key="1">
    <citation type="journal article" date="2020" name="Nat. Food">
        <title>A phased Vanilla planifolia genome enables genetic improvement of flavour and production.</title>
        <authorList>
            <person name="Hasing T."/>
            <person name="Tang H."/>
            <person name="Brym M."/>
            <person name="Khazi F."/>
            <person name="Huang T."/>
            <person name="Chambers A.H."/>
        </authorList>
    </citation>
    <scope>NUCLEOTIDE SEQUENCE [LARGE SCALE GENOMIC DNA]</scope>
    <source>
        <tissue evidence="26">Leaf</tissue>
    </source>
</reference>
<evidence type="ECO:0000313" key="25">
    <source>
        <dbReference type="EMBL" id="KAG0466760.1"/>
    </source>
</evidence>
<dbReference type="AlphaFoldDB" id="A0A835QG19"/>
<dbReference type="Proteomes" id="UP000639772">
    <property type="component" value="Chromosome 9"/>
</dbReference>
<comment type="subcellular location">
    <subcellularLocation>
        <location evidence="2 23">Cell membrane</location>
        <topology evidence="2 23">Multi-pass membrane protein</topology>
    </subcellularLocation>
</comment>
<feature type="transmembrane region" description="Helical" evidence="23">
    <location>
        <begin position="289"/>
        <end position="308"/>
    </location>
</feature>
<evidence type="ECO:0000256" key="5">
    <source>
        <dbReference type="ARBA" id="ARBA00022475"/>
    </source>
</evidence>
<feature type="binding site" evidence="21">
    <location>
        <position position="549"/>
    </location>
    <ligand>
        <name>Mn(2+)</name>
        <dbReference type="ChEBI" id="CHEBI:29035"/>
    </ligand>
</feature>
<dbReference type="Proteomes" id="UP000636800">
    <property type="component" value="Unassembled WGS sequence"/>
</dbReference>
<feature type="binding site" evidence="20">
    <location>
        <position position="347"/>
    </location>
    <ligand>
        <name>UDP-alpha-D-glucose</name>
        <dbReference type="ChEBI" id="CHEBI:58885"/>
    </ligand>
</feature>
<evidence type="ECO:0000256" key="6">
    <source>
        <dbReference type="ARBA" id="ARBA00022676"/>
    </source>
</evidence>
<dbReference type="GO" id="GO:0030244">
    <property type="term" value="P:cellulose biosynthetic process"/>
    <property type="evidence" value="ECO:0007669"/>
    <property type="project" value="UniProtKB-KW"/>
</dbReference>
<proteinExistence type="inferred from homology"/>
<dbReference type="PANTHER" id="PTHR13301">
    <property type="entry name" value="X-BOX TRANSCRIPTION FACTOR-RELATED"/>
    <property type="match status" value="1"/>
</dbReference>
<dbReference type="Pfam" id="PF14569">
    <property type="entry name" value="zf-UDP"/>
    <property type="match status" value="1"/>
</dbReference>
<evidence type="ECO:0000256" key="15">
    <source>
        <dbReference type="ARBA" id="ARBA00023136"/>
    </source>
</evidence>
<comment type="caution">
    <text evidence="26">The sequence shown here is derived from an EMBL/GenBank/DDBJ whole genome shotgun (WGS) entry which is preliminary data.</text>
</comment>
<dbReference type="InterPro" id="IPR005150">
    <property type="entry name" value="Cellulose_synth"/>
</dbReference>
<feature type="domain" description="RING-type" evidence="24">
    <location>
        <begin position="37"/>
        <end position="83"/>
    </location>
</feature>
<dbReference type="InterPro" id="IPR029044">
    <property type="entry name" value="Nucleotide-diphossugar_trans"/>
</dbReference>
<keyword evidence="8 23" id="KW-0812">Transmembrane</keyword>
<dbReference type="GO" id="GO:0071555">
    <property type="term" value="P:cell wall organization"/>
    <property type="evidence" value="ECO:0007669"/>
    <property type="project" value="UniProtKB-KW"/>
</dbReference>
<dbReference type="CDD" id="cd16617">
    <property type="entry name" value="mRING-HC-C4C4_CesA"/>
    <property type="match status" value="1"/>
</dbReference>
<feature type="transmembrane region" description="Helical" evidence="23">
    <location>
        <begin position="826"/>
        <end position="846"/>
    </location>
</feature>
<comment type="cofactor">
    <cofactor evidence="23">
        <name>Zn(2+)</name>
        <dbReference type="ChEBI" id="CHEBI:29105"/>
    </cofactor>
    <text evidence="23">Binds 2 Zn(2+) ions per subunit.</text>
</comment>
<dbReference type="SUPFAM" id="SSF53448">
    <property type="entry name" value="Nucleotide-diphospho-sugar transferases"/>
    <property type="match status" value="1"/>
</dbReference>
<feature type="binding site" evidence="21">
    <location>
        <position position="525"/>
    </location>
    <ligand>
        <name>Mn(2+)</name>
        <dbReference type="ChEBI" id="CHEBI:29035"/>
    </ligand>
</feature>
<keyword evidence="6 23" id="KW-0328">Glycosyltransferase</keyword>
<evidence type="ECO:0000256" key="8">
    <source>
        <dbReference type="ARBA" id="ARBA00022692"/>
    </source>
</evidence>
<dbReference type="GO" id="GO:0005886">
    <property type="term" value="C:plasma membrane"/>
    <property type="evidence" value="ECO:0007669"/>
    <property type="project" value="UniProtKB-SubCell"/>
</dbReference>
<dbReference type="EMBL" id="JADCNM010000009">
    <property type="protein sequence ID" value="KAG0468407.1"/>
    <property type="molecule type" value="Genomic_DNA"/>
</dbReference>
<dbReference type="GO" id="GO:0008270">
    <property type="term" value="F:zinc ion binding"/>
    <property type="evidence" value="ECO:0007669"/>
    <property type="project" value="UniProtKB-KW"/>
</dbReference>
<name>A0A835QG19_VANPL</name>
<keyword evidence="10 22" id="KW-0863">Zinc-finger</keyword>
<feature type="active site" evidence="19">
    <location>
        <position position="383"/>
    </location>
</feature>
<gene>
    <name evidence="26" type="ORF">HPP92_017735</name>
    <name evidence="25" type="ORF">HPP92_018340</name>
</gene>
<evidence type="ECO:0000256" key="7">
    <source>
        <dbReference type="ARBA" id="ARBA00022679"/>
    </source>
</evidence>
<keyword evidence="27" id="KW-1185">Reference proteome</keyword>
<dbReference type="OrthoDB" id="2161379at2759"/>
<accession>A0A835QG19</accession>
<keyword evidence="13 23" id="KW-1133">Transmembrane helix</keyword>
<sequence length="1047" mass="118717">MEASAGLVAGSHNRNELVLIRGHEEPKKVKALDVQVCEICGDEVGLTVDGDLFVACNECGFPVCRPCYEYERREGNQLCPQCKTRYKRIKGSPRVEGDDDEEDIDDLEHEFSIEQSRKGNGQTSPPPATKLTAEDMLYGKMSYGRGHEDGDSETPQFPPIITGNRSRQVSGEFPISNGHGYVDFSSSLHKRVHPYPASETGAERWDDQKDGSWKDRMEDWKLNQGNLRADPEEIDPDMQMMDEARQPLSRKVPIASSKINPYRMVIVLRLVVLAFFLRYRILNPVHDAIGLWLTSVICEIWFAISWILDQFPKWFPIDRETYLDRLSLRYEREGEPSMLTPVDLFVSTVDPLKEPPLVTANTVLSILAVDYPVDKVSCYVSDDGASMLTFEALSEAAEFARKWVPFCKKFSIEPRAPEMYFSLKVDYLKDKVQPTFVKERRAMKREYEEFKVRINALVAKAMKVPIEGWIMKDGTPWPGNNTRDHPGMIQVFLGHNGGHDVEGNELPRLVYVSREKRPGFQHHKKAGAMNALIRVSAVLTNAPFMLNLDCDHYINNSKAIREAMCFLMDPQVGRKVCYVQFPQRFDGIDRNDRYANRNTVFFDINMKGLDGIQGPVYVGTGCVFRRQALYGYNPPKGPKRPKMVSCDCCPCFGRRKKESLKNEEAFPGERGLDEDKELLMSQMNFEKRFGQSAAFVTSTLMEQGGVPPSSSAEALLKEAIHVISCGYEDKTDWGTELGWIYGSITEDILTGFKMHCRGWRSVYCMPKRAAFKGSAPINLSDRLNQVLRWALGSVEIFFSRHSPLWYGYKHGHLKWLERFAYVNTTIYPFTSIPLLAYCTLPAVCLLTGKFIMPSISTFASLFFISLFISIFATGILELRWSGVSIEEWWRNEQFWVIGGVSSHLFAVVQGLLKILAGIDTNFTVTSKASDDEEFGELYAFKWTTLLIPPTTILIINLVGVVAGISDAINNGYQSWGPLFGKLFFAFWVIVHLYPFLKGLMGRQNRTPTIVVIWSVLLASIFSLLWVRIDPFIIKAKGPDVKQCGINC</sequence>
<evidence type="ECO:0000256" key="16">
    <source>
        <dbReference type="ARBA" id="ARBA00023211"/>
    </source>
</evidence>
<dbReference type="GO" id="GO:0009834">
    <property type="term" value="P:plant-type secondary cell wall biogenesis"/>
    <property type="evidence" value="ECO:0007669"/>
    <property type="project" value="UniProtKB-ARBA"/>
</dbReference>
<evidence type="ECO:0000256" key="19">
    <source>
        <dbReference type="PIRSR" id="PIRSR605150-1"/>
    </source>
</evidence>
<dbReference type="Gene3D" id="3.90.550.10">
    <property type="entry name" value="Spore Coat Polysaccharide Biosynthesis Protein SpsA, Chain A"/>
    <property type="match status" value="1"/>
</dbReference>
<evidence type="ECO:0000256" key="21">
    <source>
        <dbReference type="PIRSR" id="PIRSR605150-3"/>
    </source>
</evidence>
<feature type="active site" evidence="19">
    <location>
        <position position="747"/>
    </location>
</feature>
<evidence type="ECO:0000313" key="27">
    <source>
        <dbReference type="Proteomes" id="UP000636800"/>
    </source>
</evidence>
<comment type="catalytic activity">
    <reaction evidence="18 23">
        <text>[(1-&gt;4)-beta-D-glucosyl](n) + UDP-alpha-D-glucose = [(1-&gt;4)-beta-D-glucosyl](n+1) + UDP + H(+)</text>
        <dbReference type="Rhea" id="RHEA:19929"/>
        <dbReference type="Rhea" id="RHEA-COMP:10033"/>
        <dbReference type="Rhea" id="RHEA-COMP:10034"/>
        <dbReference type="ChEBI" id="CHEBI:15378"/>
        <dbReference type="ChEBI" id="CHEBI:18246"/>
        <dbReference type="ChEBI" id="CHEBI:58223"/>
        <dbReference type="ChEBI" id="CHEBI:58885"/>
        <dbReference type="EC" id="2.4.1.12"/>
    </reaction>
</comment>
<feature type="transmembrane region" description="Helical" evidence="23">
    <location>
        <begin position="858"/>
        <end position="876"/>
    </location>
</feature>
<dbReference type="EMBL" id="JADCNL010000009">
    <property type="protein sequence ID" value="KAG0466760.1"/>
    <property type="molecule type" value="Genomic_DNA"/>
</dbReference>
<feature type="binding site" evidence="20">
    <location>
        <position position="354"/>
    </location>
    <ligand>
        <name>UDP-alpha-D-glucose</name>
        <dbReference type="ChEBI" id="CHEBI:58885"/>
    </ligand>
</feature>
<keyword evidence="9 23" id="KW-0479">Metal-binding</keyword>
<evidence type="ECO:0000256" key="17">
    <source>
        <dbReference type="ARBA" id="ARBA00023316"/>
    </source>
</evidence>
<evidence type="ECO:0000256" key="12">
    <source>
        <dbReference type="ARBA" id="ARBA00022916"/>
    </source>
</evidence>
<dbReference type="FunFam" id="3.90.550.10:FF:000009">
    <property type="entry name" value="Cellulose synthase"/>
    <property type="match status" value="1"/>
</dbReference>
<evidence type="ECO:0000256" key="13">
    <source>
        <dbReference type="ARBA" id="ARBA00022989"/>
    </source>
</evidence>
<protein>
    <recommendedName>
        <fullName evidence="23">Cellulose synthase</fullName>
        <ecNumber evidence="23">2.4.1.12</ecNumber>
    </recommendedName>
</protein>
<comment type="pathway">
    <text evidence="3 23">Glycan metabolism; plant cellulose biosynthesis.</text>
</comment>
<keyword evidence="15 23" id="KW-0472">Membrane</keyword>
<dbReference type="Gene3D" id="3.30.40.10">
    <property type="entry name" value="Zinc/RING finger domain, C3HC4 (zinc finger)"/>
    <property type="match status" value="1"/>
</dbReference>
<dbReference type="UniPathway" id="UPA00695"/>
<dbReference type="InterPro" id="IPR013083">
    <property type="entry name" value="Znf_RING/FYVE/PHD"/>
</dbReference>
<evidence type="ECO:0000256" key="23">
    <source>
        <dbReference type="RuleBase" id="RU361116"/>
    </source>
</evidence>
<keyword evidence="16" id="KW-0464">Manganese</keyword>